<organism evidence="6 7">
    <name type="scientific">Thioalkalivibrio denitrificans</name>
    <dbReference type="NCBI Taxonomy" id="108003"/>
    <lineage>
        <taxon>Bacteria</taxon>
        <taxon>Pseudomonadati</taxon>
        <taxon>Pseudomonadota</taxon>
        <taxon>Gammaproteobacteria</taxon>
        <taxon>Chromatiales</taxon>
        <taxon>Ectothiorhodospiraceae</taxon>
        <taxon>Thioalkalivibrio</taxon>
    </lineage>
</organism>
<evidence type="ECO:0000256" key="4">
    <source>
        <dbReference type="PIRSR" id="PIRSR603782-2"/>
    </source>
</evidence>
<dbReference type="EMBL" id="MVBK01000040">
    <property type="protein sequence ID" value="OOG25159.1"/>
    <property type="molecule type" value="Genomic_DNA"/>
</dbReference>
<protein>
    <recommendedName>
        <fullName evidence="5">Thioredoxin domain-containing protein</fullName>
    </recommendedName>
</protein>
<keyword evidence="3" id="KW-0479">Metal-binding</keyword>
<sequence>MFRQFVLSVSLIVLVIVAAWTTMHWVMAPEQEVAAPQLLPPGGDFTVLTADGPLSLSDLQGEVVVLYFGYAYCPDVCPTDLSVMRLALNGLEQPEQEKVRGLFVSVDPDRDTPESLGEFAGYFHDRMIGATHSVDELKRITRQYAAGFIIDPHEPGENYTVSHTASTYVIDPRGELRETLSHASDPAALTAAIRRYLPN</sequence>
<dbReference type="OrthoDB" id="9790194at2"/>
<dbReference type="PANTHER" id="PTHR12151">
    <property type="entry name" value="ELECTRON TRANSPORT PROTIN SCO1/SENC FAMILY MEMBER"/>
    <property type="match status" value="1"/>
</dbReference>
<evidence type="ECO:0000259" key="5">
    <source>
        <dbReference type="PROSITE" id="PS51352"/>
    </source>
</evidence>
<dbReference type="AlphaFoldDB" id="A0A1V3NJ78"/>
<evidence type="ECO:0000313" key="6">
    <source>
        <dbReference type="EMBL" id="OOG25159.1"/>
    </source>
</evidence>
<dbReference type="PANTHER" id="PTHR12151:SF25">
    <property type="entry name" value="LINALOOL DEHYDRATASE_ISOMERASE DOMAIN-CONTAINING PROTEIN"/>
    <property type="match status" value="1"/>
</dbReference>
<dbReference type="SUPFAM" id="SSF52833">
    <property type="entry name" value="Thioredoxin-like"/>
    <property type="match status" value="1"/>
</dbReference>
<keyword evidence="2 3" id="KW-0186">Copper</keyword>
<dbReference type="Gene3D" id="3.40.30.10">
    <property type="entry name" value="Glutaredoxin"/>
    <property type="match status" value="1"/>
</dbReference>
<evidence type="ECO:0000313" key="7">
    <source>
        <dbReference type="Proteomes" id="UP000189462"/>
    </source>
</evidence>
<feature type="binding site" evidence="3">
    <location>
        <position position="73"/>
    </location>
    <ligand>
        <name>Cu cation</name>
        <dbReference type="ChEBI" id="CHEBI:23378"/>
    </ligand>
</feature>
<dbReference type="PROSITE" id="PS51352">
    <property type="entry name" value="THIOREDOXIN_2"/>
    <property type="match status" value="1"/>
</dbReference>
<dbReference type="InterPro" id="IPR036249">
    <property type="entry name" value="Thioredoxin-like_sf"/>
</dbReference>
<dbReference type="RefSeq" id="WP_077278438.1">
    <property type="nucleotide sequence ID" value="NZ_MVBK01000040.1"/>
</dbReference>
<comment type="caution">
    <text evidence="6">The sequence shown here is derived from an EMBL/GenBank/DDBJ whole genome shotgun (WGS) entry which is preliminary data.</text>
</comment>
<feature type="binding site" evidence="3">
    <location>
        <position position="163"/>
    </location>
    <ligand>
        <name>Cu cation</name>
        <dbReference type="ChEBI" id="CHEBI:23378"/>
    </ligand>
</feature>
<evidence type="ECO:0000256" key="2">
    <source>
        <dbReference type="ARBA" id="ARBA00023008"/>
    </source>
</evidence>
<dbReference type="Proteomes" id="UP000189462">
    <property type="component" value="Unassembled WGS sequence"/>
</dbReference>
<evidence type="ECO:0000256" key="3">
    <source>
        <dbReference type="PIRSR" id="PIRSR603782-1"/>
    </source>
</evidence>
<proteinExistence type="inferred from homology"/>
<dbReference type="STRING" id="108003.B1C78_07005"/>
<gene>
    <name evidence="6" type="ORF">B1C78_07005</name>
</gene>
<reference evidence="6 7" key="1">
    <citation type="submission" date="2017-02" db="EMBL/GenBank/DDBJ databases">
        <title>Genomic diversity within the haloalkaliphilic genus Thioalkalivibrio.</title>
        <authorList>
            <person name="Ahn A.-C."/>
            <person name="Meier-Kolthoff J."/>
            <person name="Overmars L."/>
            <person name="Richter M."/>
            <person name="Woyke T."/>
            <person name="Sorokin D.Y."/>
            <person name="Muyzer G."/>
        </authorList>
    </citation>
    <scope>NUCLEOTIDE SEQUENCE [LARGE SCALE GENOMIC DNA]</scope>
    <source>
        <strain evidence="6 7">ALJD</strain>
    </source>
</reference>
<accession>A0A1V3NJ78</accession>
<feature type="binding site" evidence="3">
    <location>
        <position position="77"/>
    </location>
    <ligand>
        <name>Cu cation</name>
        <dbReference type="ChEBI" id="CHEBI:23378"/>
    </ligand>
</feature>
<evidence type="ECO:0000256" key="1">
    <source>
        <dbReference type="ARBA" id="ARBA00010996"/>
    </source>
</evidence>
<dbReference type="Pfam" id="PF02630">
    <property type="entry name" value="SCO1-SenC"/>
    <property type="match status" value="1"/>
</dbReference>
<comment type="similarity">
    <text evidence="1">Belongs to the SCO1/2 family.</text>
</comment>
<keyword evidence="4" id="KW-1015">Disulfide bond</keyword>
<feature type="domain" description="Thioredoxin" evidence="5">
    <location>
        <begin position="36"/>
        <end position="198"/>
    </location>
</feature>
<dbReference type="InterPro" id="IPR003782">
    <property type="entry name" value="SCO1/SenC"/>
</dbReference>
<dbReference type="GO" id="GO:0046872">
    <property type="term" value="F:metal ion binding"/>
    <property type="evidence" value="ECO:0007669"/>
    <property type="project" value="UniProtKB-KW"/>
</dbReference>
<dbReference type="InterPro" id="IPR013766">
    <property type="entry name" value="Thioredoxin_domain"/>
</dbReference>
<feature type="disulfide bond" description="Redox-active" evidence="4">
    <location>
        <begin position="73"/>
        <end position="77"/>
    </location>
</feature>
<keyword evidence="7" id="KW-1185">Reference proteome</keyword>
<dbReference type="CDD" id="cd02968">
    <property type="entry name" value="SCO"/>
    <property type="match status" value="1"/>
</dbReference>
<name>A0A1V3NJ78_9GAMM</name>